<feature type="transmembrane region" description="Helical" evidence="7">
    <location>
        <begin position="261"/>
        <end position="281"/>
    </location>
</feature>
<dbReference type="GO" id="GO:0005886">
    <property type="term" value="C:plasma membrane"/>
    <property type="evidence" value="ECO:0007669"/>
    <property type="project" value="UniProtKB-SubCell"/>
</dbReference>
<feature type="transmembrane region" description="Helical" evidence="7">
    <location>
        <begin position="85"/>
        <end position="108"/>
    </location>
</feature>
<dbReference type="EMBL" id="CP017269">
    <property type="protein sequence ID" value="AOT69232.1"/>
    <property type="molecule type" value="Genomic_DNA"/>
</dbReference>
<dbReference type="PANTHER" id="PTHR43299:SF1">
    <property type="entry name" value="UPF0718 PROTEIN YRAQ"/>
    <property type="match status" value="1"/>
</dbReference>
<evidence type="ECO:0000256" key="2">
    <source>
        <dbReference type="ARBA" id="ARBA00006386"/>
    </source>
</evidence>
<keyword evidence="6 7" id="KW-0472">Membrane</keyword>
<feature type="transmembrane region" description="Helical" evidence="7">
    <location>
        <begin position="45"/>
        <end position="64"/>
    </location>
</feature>
<dbReference type="RefSeq" id="WP_069974798.1">
    <property type="nucleotide sequence ID" value="NZ_CP017269.1"/>
</dbReference>
<dbReference type="AlphaFoldDB" id="A0A1D8GE98"/>
<keyword evidence="9" id="KW-1185">Reference proteome</keyword>
<evidence type="ECO:0000256" key="3">
    <source>
        <dbReference type="ARBA" id="ARBA00022475"/>
    </source>
</evidence>
<name>A0A1D8GE98_9FIRM</name>
<feature type="transmembrane region" description="Helical" evidence="7">
    <location>
        <begin position="120"/>
        <end position="139"/>
    </location>
</feature>
<evidence type="ECO:0000256" key="1">
    <source>
        <dbReference type="ARBA" id="ARBA00004651"/>
    </source>
</evidence>
<feature type="transmembrane region" description="Helical" evidence="7">
    <location>
        <begin position="293"/>
        <end position="318"/>
    </location>
</feature>
<dbReference type="InterPro" id="IPR005524">
    <property type="entry name" value="DUF318"/>
</dbReference>
<comment type="similarity">
    <text evidence="2">Belongs to the UPF0718 family.</text>
</comment>
<dbReference type="KEGG" id="gfe:Gferi_06435"/>
<protein>
    <submittedName>
        <fullName evidence="8">Permease</fullName>
    </submittedName>
</protein>
<feature type="transmembrane region" description="Helical" evidence="7">
    <location>
        <begin position="7"/>
        <end position="25"/>
    </location>
</feature>
<organism evidence="8 9">
    <name type="scientific">Geosporobacter ferrireducens</name>
    <dbReference type="NCBI Taxonomy" id="1424294"/>
    <lineage>
        <taxon>Bacteria</taxon>
        <taxon>Bacillati</taxon>
        <taxon>Bacillota</taxon>
        <taxon>Clostridia</taxon>
        <taxon>Peptostreptococcales</taxon>
        <taxon>Thermotaleaceae</taxon>
        <taxon>Geosporobacter</taxon>
    </lineage>
</organism>
<evidence type="ECO:0000313" key="8">
    <source>
        <dbReference type="EMBL" id="AOT69232.1"/>
    </source>
</evidence>
<dbReference type="Pfam" id="PF03773">
    <property type="entry name" value="ArsP_1"/>
    <property type="match status" value="1"/>
</dbReference>
<comment type="subcellular location">
    <subcellularLocation>
        <location evidence="1">Cell membrane</location>
        <topology evidence="1">Multi-pass membrane protein</topology>
    </subcellularLocation>
</comment>
<dbReference type="STRING" id="1424294.Gferi_06435"/>
<evidence type="ECO:0000256" key="4">
    <source>
        <dbReference type="ARBA" id="ARBA00022692"/>
    </source>
</evidence>
<feature type="transmembrane region" description="Helical" evidence="7">
    <location>
        <begin position="194"/>
        <end position="211"/>
    </location>
</feature>
<keyword evidence="3" id="KW-1003">Cell membrane</keyword>
<evidence type="ECO:0000313" key="9">
    <source>
        <dbReference type="Proteomes" id="UP000095743"/>
    </source>
</evidence>
<proteinExistence type="inferred from homology"/>
<keyword evidence="4 7" id="KW-0812">Transmembrane</keyword>
<keyword evidence="5 7" id="KW-1133">Transmembrane helix</keyword>
<feature type="transmembrane region" description="Helical" evidence="7">
    <location>
        <begin position="218"/>
        <end position="241"/>
    </location>
</feature>
<evidence type="ECO:0000256" key="6">
    <source>
        <dbReference type="ARBA" id="ARBA00023136"/>
    </source>
</evidence>
<gene>
    <name evidence="8" type="ORF">Gferi_06435</name>
</gene>
<evidence type="ECO:0000256" key="7">
    <source>
        <dbReference type="SAM" id="Phobius"/>
    </source>
</evidence>
<feature type="transmembrane region" description="Helical" evidence="7">
    <location>
        <begin position="146"/>
        <end position="166"/>
    </location>
</feature>
<evidence type="ECO:0000256" key="5">
    <source>
        <dbReference type="ARBA" id="ARBA00022989"/>
    </source>
</evidence>
<dbReference type="PANTHER" id="PTHR43299">
    <property type="entry name" value="UPF0718 PROTEIN YRAQ"/>
    <property type="match status" value="1"/>
</dbReference>
<accession>A0A1D8GE98</accession>
<dbReference type="OrthoDB" id="9777774at2"/>
<feature type="transmembrane region" description="Helical" evidence="7">
    <location>
        <begin position="338"/>
        <end position="356"/>
    </location>
</feature>
<dbReference type="Proteomes" id="UP000095743">
    <property type="component" value="Chromosome"/>
</dbReference>
<feature type="transmembrane region" description="Helical" evidence="7">
    <location>
        <begin position="368"/>
        <end position="388"/>
    </location>
</feature>
<sequence>MSEWKKFWIILGVFLTAYFMPVNSLRFQGAIIESFAMLNDYAREHVLLCLVPAFFIAGAVAVFISQDAVIKYFGPTAKKWVAYSVAAVSGTILAVCSCTILPLFAGIYKKGAGLGPATAFLYSGPAINILAIVITARVLGPELGIARALGAVVFSVVIGYLMHLIFLKEEKENMNKDASMFAHESQEDKPLWKTGIYFFSMVGVLVFANWGRPMQATGLWATIFSMKWILAAGFLAVVLYASVKWFNKEERDEWFSSTWGFAKQILPLLFFGVLVAGVLLGRPGHEGLIPSAWVERLVGGNSIGANLFASVAGAFMYFATLTEVPILQGLIGSGMGKGPALALLLAGPALSLPNMLVIRQVMGTKKTVVFVCLVVIMATLAGVVYGTLF</sequence>
<reference evidence="8 9" key="1">
    <citation type="submission" date="2016-09" db="EMBL/GenBank/DDBJ databases">
        <title>Genomic analysis reveals versatility of anaerobic energy metabolism of Geosporobacter ferrireducens IRF9 of phylum Firmicutes.</title>
        <authorList>
            <person name="Kim S.-J."/>
        </authorList>
    </citation>
    <scope>NUCLEOTIDE SEQUENCE [LARGE SCALE GENOMIC DNA]</scope>
    <source>
        <strain evidence="8 9">IRF9</strain>
    </source>
</reference>